<gene>
    <name evidence="2" type="ORF">BN11_1440028</name>
</gene>
<name>W6K1P4_9MICO</name>
<feature type="transmembrane region" description="Helical" evidence="1">
    <location>
        <begin position="54"/>
        <end position="75"/>
    </location>
</feature>
<proteinExistence type="predicted"/>
<keyword evidence="1" id="KW-0472">Membrane</keyword>
<dbReference type="STRING" id="1193182.BN11_1440028"/>
<keyword evidence="1" id="KW-0812">Transmembrane</keyword>
<evidence type="ECO:0000256" key="1">
    <source>
        <dbReference type="SAM" id="Phobius"/>
    </source>
</evidence>
<evidence type="ECO:0000313" key="2">
    <source>
        <dbReference type="EMBL" id="CCH72224.1"/>
    </source>
</evidence>
<sequence>MWVRTSVSVLVFLIAAGWYAVLAQWRSSPALGALALAALVVFTTFQSWAVFAPIISGAALFLIVGLVLLGTGYLAERARRRLRMTEPEGESS</sequence>
<organism evidence="2 3">
    <name type="scientific">Nostocoides australiense Ben110</name>
    <dbReference type="NCBI Taxonomy" id="1193182"/>
    <lineage>
        <taxon>Bacteria</taxon>
        <taxon>Bacillati</taxon>
        <taxon>Actinomycetota</taxon>
        <taxon>Actinomycetes</taxon>
        <taxon>Micrococcales</taxon>
        <taxon>Intrasporangiaceae</taxon>
        <taxon>Nostocoides</taxon>
    </lineage>
</organism>
<comment type="caution">
    <text evidence="2">The sequence shown here is derived from an EMBL/GenBank/DDBJ whole genome shotgun (WGS) entry which is preliminary data.</text>
</comment>
<dbReference type="Proteomes" id="UP000035763">
    <property type="component" value="Unassembled WGS sequence"/>
</dbReference>
<reference evidence="2 3" key="1">
    <citation type="journal article" date="2013" name="ISME J.">
        <title>A metabolic model for members of the genus Tetrasphaera involved in enhanced biological phosphorus removal.</title>
        <authorList>
            <person name="Kristiansen R."/>
            <person name="Nguyen H.T.T."/>
            <person name="Saunders A.M."/>
            <person name="Nielsen J.L."/>
            <person name="Wimmer R."/>
            <person name="Le V.Q."/>
            <person name="McIlroy S.J."/>
            <person name="Petrovski S."/>
            <person name="Seviour R.J."/>
            <person name="Calteau A."/>
            <person name="Nielsen K.L."/>
            <person name="Nielsen P.H."/>
        </authorList>
    </citation>
    <scope>NUCLEOTIDE SEQUENCE [LARGE SCALE GENOMIC DNA]</scope>
    <source>
        <strain evidence="2 3">Ben110</strain>
    </source>
</reference>
<feature type="transmembrane region" description="Helical" evidence="1">
    <location>
        <begin position="30"/>
        <end position="48"/>
    </location>
</feature>
<keyword evidence="1" id="KW-1133">Transmembrane helix</keyword>
<evidence type="ECO:0000313" key="3">
    <source>
        <dbReference type="Proteomes" id="UP000035763"/>
    </source>
</evidence>
<accession>W6K1P4</accession>
<keyword evidence="3" id="KW-1185">Reference proteome</keyword>
<dbReference type="EMBL" id="CAJA01000051">
    <property type="protein sequence ID" value="CCH72224.1"/>
    <property type="molecule type" value="Genomic_DNA"/>
</dbReference>
<feature type="transmembrane region" description="Helical" evidence="1">
    <location>
        <begin position="6"/>
        <end position="23"/>
    </location>
</feature>
<protein>
    <submittedName>
        <fullName evidence="2">PE-PGRS family protein</fullName>
    </submittedName>
</protein>
<dbReference type="AlphaFoldDB" id="W6K1P4"/>